<dbReference type="Gene3D" id="2.40.30.170">
    <property type="match status" value="1"/>
</dbReference>
<protein>
    <submittedName>
        <fullName evidence="5">Efflux RND transporter periplasmic adaptor subunit</fullName>
    </submittedName>
</protein>
<sequence length="377" mass="42216">MKNIVLIISATLLTACGNTDKNNANNNAEAPHSSNSFIKVSQDQFNNGKMKLGTIETRPFLETVEVNGMIDVPPENKAVVSATMGGYIKSTPLLIGNRVKKGQLLATIENPDFIKLQQEYLEAKEQLTYLKNEFERQTALKTENITSEKKFLRAESEYKTTMARYASLKKQLAMINISAAEVEKGNISTVVSIYSPINGSVTQIYVSKGSYISPASPILEVINNEHIHLELSVFEKDIMKIKKGQEIQFRIPEASDSVFLGEVYLIGTSIDPNRTIKVHGHLKNEAKNQFLTGMFVTSKIVIGSTEKYALPSEAIVSFEDKSYILQLEKKENEVYYFKQTEIAPGNLHKNYTSITNYHQLPSESYYLTKGAYDLIGE</sequence>
<evidence type="ECO:0000259" key="3">
    <source>
        <dbReference type="Pfam" id="PF25917"/>
    </source>
</evidence>
<dbReference type="Gene3D" id="2.40.50.100">
    <property type="match status" value="1"/>
</dbReference>
<dbReference type="InterPro" id="IPR058625">
    <property type="entry name" value="MdtA-like_BSH"/>
</dbReference>
<dbReference type="PANTHER" id="PTHR30097">
    <property type="entry name" value="CATION EFFLUX SYSTEM PROTEIN CUSB"/>
    <property type="match status" value="1"/>
</dbReference>
<gene>
    <name evidence="5" type="ORF">ACFOUT_09050</name>
</gene>
<feature type="domain" description="CusB-like beta-barrel" evidence="4">
    <location>
        <begin position="229"/>
        <end position="299"/>
    </location>
</feature>
<dbReference type="NCBIfam" id="TIGR01730">
    <property type="entry name" value="RND_mfp"/>
    <property type="match status" value="1"/>
</dbReference>
<dbReference type="InterPro" id="IPR051909">
    <property type="entry name" value="MFP_Cation_Efflux"/>
</dbReference>
<comment type="caution">
    <text evidence="5">The sequence shown here is derived from an EMBL/GenBank/DDBJ whole genome shotgun (WGS) entry which is preliminary data.</text>
</comment>
<organism evidence="5 6">
    <name type="scientific">Euzebyella saccharophila</name>
    <dbReference type="NCBI Taxonomy" id="679664"/>
    <lineage>
        <taxon>Bacteria</taxon>
        <taxon>Pseudomonadati</taxon>
        <taxon>Bacteroidota</taxon>
        <taxon>Flavobacteriia</taxon>
        <taxon>Flavobacteriales</taxon>
        <taxon>Flavobacteriaceae</taxon>
        <taxon>Euzebyella</taxon>
    </lineage>
</organism>
<dbReference type="InterPro" id="IPR006143">
    <property type="entry name" value="RND_pump_MFP"/>
</dbReference>
<evidence type="ECO:0000256" key="2">
    <source>
        <dbReference type="ARBA" id="ARBA00022448"/>
    </source>
</evidence>
<evidence type="ECO:0000313" key="5">
    <source>
        <dbReference type="EMBL" id="MFC4096022.1"/>
    </source>
</evidence>
<comment type="similarity">
    <text evidence="1">Belongs to the membrane fusion protein (MFP) (TC 8.A.1) family.</text>
</comment>
<dbReference type="PANTHER" id="PTHR30097:SF4">
    <property type="entry name" value="SLR6042 PROTEIN"/>
    <property type="match status" value="1"/>
</dbReference>
<evidence type="ECO:0000313" key="6">
    <source>
        <dbReference type="Proteomes" id="UP001595814"/>
    </source>
</evidence>
<dbReference type="EMBL" id="JBHSAW010000004">
    <property type="protein sequence ID" value="MFC4096022.1"/>
    <property type="molecule type" value="Genomic_DNA"/>
</dbReference>
<dbReference type="PROSITE" id="PS51257">
    <property type="entry name" value="PROKAR_LIPOPROTEIN"/>
    <property type="match status" value="1"/>
</dbReference>
<evidence type="ECO:0000259" key="4">
    <source>
        <dbReference type="Pfam" id="PF25954"/>
    </source>
</evidence>
<keyword evidence="6" id="KW-1185">Reference proteome</keyword>
<proteinExistence type="inferred from homology"/>
<name>A0ABV8JSJ7_9FLAO</name>
<reference evidence="6" key="1">
    <citation type="journal article" date="2019" name="Int. J. Syst. Evol. Microbiol.">
        <title>The Global Catalogue of Microorganisms (GCM) 10K type strain sequencing project: providing services to taxonomists for standard genome sequencing and annotation.</title>
        <authorList>
            <consortium name="The Broad Institute Genomics Platform"/>
            <consortium name="The Broad Institute Genome Sequencing Center for Infectious Disease"/>
            <person name="Wu L."/>
            <person name="Ma J."/>
        </authorList>
    </citation>
    <scope>NUCLEOTIDE SEQUENCE [LARGE SCALE GENOMIC DNA]</scope>
    <source>
        <strain evidence="6">CECT 7477</strain>
    </source>
</reference>
<dbReference type="Pfam" id="PF25954">
    <property type="entry name" value="Beta-barrel_RND_2"/>
    <property type="match status" value="1"/>
</dbReference>
<evidence type="ECO:0000256" key="1">
    <source>
        <dbReference type="ARBA" id="ARBA00009477"/>
    </source>
</evidence>
<feature type="domain" description="Multidrug resistance protein MdtA-like barrel-sandwich hybrid" evidence="3">
    <location>
        <begin position="76"/>
        <end position="216"/>
    </location>
</feature>
<dbReference type="Pfam" id="PF25917">
    <property type="entry name" value="BSH_RND"/>
    <property type="match status" value="1"/>
</dbReference>
<dbReference type="InterPro" id="IPR058792">
    <property type="entry name" value="Beta-barrel_RND_2"/>
</dbReference>
<keyword evidence="2" id="KW-0813">Transport</keyword>
<dbReference type="Proteomes" id="UP001595814">
    <property type="component" value="Unassembled WGS sequence"/>
</dbReference>
<accession>A0ABV8JSJ7</accession>
<dbReference type="RefSeq" id="WP_192460355.1">
    <property type="nucleotide sequence ID" value="NZ_JACYFJ010000001.1"/>
</dbReference>
<dbReference type="SUPFAM" id="SSF111369">
    <property type="entry name" value="HlyD-like secretion proteins"/>
    <property type="match status" value="1"/>
</dbReference>